<comment type="caution">
    <text evidence="3">The sequence shown here is derived from an EMBL/GenBank/DDBJ whole genome shotgun (WGS) entry which is preliminary data.</text>
</comment>
<dbReference type="InterPro" id="IPR042185">
    <property type="entry name" value="Serpin_sf_2"/>
</dbReference>
<dbReference type="AlphaFoldDB" id="A0A0C2N2Q8"/>
<reference evidence="3 4" key="1">
    <citation type="journal article" date="2014" name="Genome Biol. Evol.">
        <title>The genome of the myxosporean Thelohanellus kitauei shows adaptations to nutrient acquisition within its fish host.</title>
        <authorList>
            <person name="Yang Y."/>
            <person name="Xiong J."/>
            <person name="Zhou Z."/>
            <person name="Huo F."/>
            <person name="Miao W."/>
            <person name="Ran C."/>
            <person name="Liu Y."/>
            <person name="Zhang J."/>
            <person name="Feng J."/>
            <person name="Wang M."/>
            <person name="Wang M."/>
            <person name="Wang L."/>
            <person name="Yao B."/>
        </authorList>
    </citation>
    <scope>NUCLEOTIDE SEQUENCE [LARGE SCALE GENOMIC DNA]</scope>
    <source>
        <strain evidence="3">Wuqing</strain>
    </source>
</reference>
<dbReference type="InterPro" id="IPR023796">
    <property type="entry name" value="Serpin_dom"/>
</dbReference>
<keyword evidence="1" id="KW-0812">Transmembrane</keyword>
<accession>A0A0C2N2Q8</accession>
<name>A0A0C2N2Q8_THEKT</name>
<evidence type="ECO:0000313" key="4">
    <source>
        <dbReference type="Proteomes" id="UP000031668"/>
    </source>
</evidence>
<dbReference type="InterPro" id="IPR042178">
    <property type="entry name" value="Serpin_sf_1"/>
</dbReference>
<evidence type="ECO:0000259" key="2">
    <source>
        <dbReference type="Pfam" id="PF00079"/>
    </source>
</evidence>
<feature type="transmembrane region" description="Helical" evidence="1">
    <location>
        <begin position="24"/>
        <end position="44"/>
    </location>
</feature>
<keyword evidence="1" id="KW-0472">Membrane</keyword>
<dbReference type="Gene3D" id="3.30.497.10">
    <property type="entry name" value="Antithrombin, subunit I, domain 2"/>
    <property type="match status" value="1"/>
</dbReference>
<dbReference type="InterPro" id="IPR036186">
    <property type="entry name" value="Serpin_sf"/>
</dbReference>
<dbReference type="EMBL" id="JWZT01000584">
    <property type="protein sequence ID" value="KII73951.1"/>
    <property type="molecule type" value="Genomic_DNA"/>
</dbReference>
<sequence length="250" mass="28866">MADRINDFTIKLANYLFMLNEGRFTVSFSGLIAYLSLSLLTIGLHGPVKDSLLDCLNCNISSSEISQTRNILEDQCLNTFHMNEFLKIGSYKSAIFHSKKPLESFKQMALEKYDTELKTFDGISNDLQLLKLNEWVRTLSDGPFPNIFIHPFKQELSLLIINDYLVQFQWRAGTKQRYNTKTIFTDIKGKSAKVVTMRIIEYVKYLNDPLMKAEMVFIPLQEENIFASIVLPYNDSNIKDLLQSMNVYLL</sequence>
<protein>
    <recommendedName>
        <fullName evidence="2">Serpin domain-containing protein</fullName>
    </recommendedName>
</protein>
<feature type="domain" description="Serpin" evidence="2">
    <location>
        <begin position="5"/>
        <end position="246"/>
    </location>
</feature>
<evidence type="ECO:0000313" key="3">
    <source>
        <dbReference type="EMBL" id="KII73951.1"/>
    </source>
</evidence>
<evidence type="ECO:0000256" key="1">
    <source>
        <dbReference type="SAM" id="Phobius"/>
    </source>
</evidence>
<dbReference type="Gene3D" id="2.30.39.10">
    <property type="entry name" value="Alpha-1-antitrypsin, domain 1"/>
    <property type="match status" value="1"/>
</dbReference>
<gene>
    <name evidence="3" type="ORF">RF11_03758</name>
</gene>
<dbReference type="SUPFAM" id="SSF56574">
    <property type="entry name" value="Serpins"/>
    <property type="match status" value="1"/>
</dbReference>
<keyword evidence="1" id="KW-1133">Transmembrane helix</keyword>
<keyword evidence="4" id="KW-1185">Reference proteome</keyword>
<dbReference type="Pfam" id="PF00079">
    <property type="entry name" value="Serpin"/>
    <property type="match status" value="1"/>
</dbReference>
<dbReference type="Proteomes" id="UP000031668">
    <property type="component" value="Unassembled WGS sequence"/>
</dbReference>
<organism evidence="3 4">
    <name type="scientific">Thelohanellus kitauei</name>
    <name type="common">Myxosporean</name>
    <dbReference type="NCBI Taxonomy" id="669202"/>
    <lineage>
        <taxon>Eukaryota</taxon>
        <taxon>Metazoa</taxon>
        <taxon>Cnidaria</taxon>
        <taxon>Myxozoa</taxon>
        <taxon>Myxosporea</taxon>
        <taxon>Bivalvulida</taxon>
        <taxon>Platysporina</taxon>
        <taxon>Myxobolidae</taxon>
        <taxon>Thelohanellus</taxon>
    </lineage>
</organism>
<dbReference type="OrthoDB" id="5962704at2759"/>
<proteinExistence type="predicted"/>